<comment type="caution">
    <text evidence="7">The sequence shown here is derived from an EMBL/GenBank/DDBJ whole genome shotgun (WGS) entry which is preliminary data.</text>
</comment>
<feature type="chain" id="PRO_5039052991" evidence="5">
    <location>
        <begin position="25"/>
        <end position="370"/>
    </location>
</feature>
<protein>
    <submittedName>
        <fullName evidence="7">Oligopeptide ABC transporter, oligopeptide-binding protein</fullName>
    </submittedName>
</protein>
<dbReference type="SUPFAM" id="SSF53807">
    <property type="entry name" value="Helical backbone' metal receptor"/>
    <property type="match status" value="1"/>
</dbReference>
<dbReference type="AlphaFoldDB" id="I0RC18"/>
<dbReference type="Gene3D" id="3.40.50.1980">
    <property type="entry name" value="Nitrogenase molybdenum iron protein domain"/>
    <property type="match status" value="2"/>
</dbReference>
<keyword evidence="3" id="KW-0813">Transport</keyword>
<evidence type="ECO:0000256" key="3">
    <source>
        <dbReference type="ARBA" id="ARBA00022448"/>
    </source>
</evidence>
<dbReference type="eggNOG" id="COG0614">
    <property type="taxonomic scope" value="Bacteria"/>
</dbReference>
<gene>
    <name evidence="7" type="ORF">HMPREF9970_0792</name>
</gene>
<dbReference type="GO" id="GO:0030288">
    <property type="term" value="C:outer membrane-bounded periplasmic space"/>
    <property type="evidence" value="ECO:0007669"/>
    <property type="project" value="TreeGrafter"/>
</dbReference>
<reference evidence="7 8" key="1">
    <citation type="submission" date="2012-03" db="EMBL/GenBank/DDBJ databases">
        <authorList>
            <person name="Durkin A.S."/>
            <person name="McCorrison J."/>
            <person name="Torralba M."/>
            <person name="Gillis M."/>
            <person name="Methe B."/>
            <person name="Sutton G."/>
            <person name="Nelson K.E."/>
        </authorList>
    </citation>
    <scope>NUCLEOTIDE SEQUENCE [LARGE SCALE GENOMIC DNA]</scope>
    <source>
        <strain evidence="7 8">F0468</strain>
    </source>
</reference>
<dbReference type="InterPro" id="IPR051313">
    <property type="entry name" value="Bact_iron-sidero_bind"/>
</dbReference>
<sequence length="370" mass="40849">MNKKWLFTTGLLLLLAGCSGQSGSQTTAAGTDTGTTAVETGVEKPQSSKAEENTENKQAKLLTVDERIAAAKERAGKLVTTNADGQKVVSSKFGETAVPENPKRIVTIQMEDIALALGIKMVASRNFDGYYLAERLAEAGVEPMEIDEASNTINFEQVLSYNPDLIIIRDNFEQSVVDELSKIAPTIAFNLKDTEATLMGLGMALNKEEDATNRLKQYYEKWDSTREALQSKLGTQKVALVRIMQKEIRLMPYSKNDNSSFLYDPNYLGLVAPQLVKDYDNQESLAISLEKLPELDSDQILLIAGYGSADTKMVEAAKTRYKEISSDPLWNTIPAVNAGNIHEVDSRIWLAYGIISNEIKMDDLLKIYGN</sequence>
<dbReference type="PROSITE" id="PS50983">
    <property type="entry name" value="FE_B12_PBP"/>
    <property type="match status" value="1"/>
</dbReference>
<accession>I0RC18</accession>
<dbReference type="Proteomes" id="UP000005039">
    <property type="component" value="Unassembled WGS sequence"/>
</dbReference>
<dbReference type="PROSITE" id="PS51257">
    <property type="entry name" value="PROKAR_LIPOPROTEIN"/>
    <property type="match status" value="1"/>
</dbReference>
<dbReference type="GO" id="GO:1901678">
    <property type="term" value="P:iron coordination entity transport"/>
    <property type="evidence" value="ECO:0007669"/>
    <property type="project" value="UniProtKB-ARBA"/>
</dbReference>
<evidence type="ECO:0000256" key="1">
    <source>
        <dbReference type="ARBA" id="ARBA00004196"/>
    </source>
</evidence>
<feature type="signal peptide" evidence="5">
    <location>
        <begin position="1"/>
        <end position="24"/>
    </location>
</feature>
<evidence type="ECO:0000259" key="6">
    <source>
        <dbReference type="PROSITE" id="PS50983"/>
    </source>
</evidence>
<evidence type="ECO:0000313" key="7">
    <source>
        <dbReference type="EMBL" id="EIC97226.1"/>
    </source>
</evidence>
<evidence type="ECO:0000256" key="4">
    <source>
        <dbReference type="ARBA" id="ARBA00022729"/>
    </source>
</evidence>
<evidence type="ECO:0000256" key="2">
    <source>
        <dbReference type="ARBA" id="ARBA00008814"/>
    </source>
</evidence>
<keyword evidence="4 5" id="KW-0732">Signal</keyword>
<comment type="subcellular location">
    <subcellularLocation>
        <location evidence="1">Cell envelope</location>
    </subcellularLocation>
</comment>
<evidence type="ECO:0000256" key="5">
    <source>
        <dbReference type="SAM" id="SignalP"/>
    </source>
</evidence>
<dbReference type="EMBL" id="AJGH01000003">
    <property type="protein sequence ID" value="EIC97226.1"/>
    <property type="molecule type" value="Genomic_DNA"/>
</dbReference>
<dbReference type="RefSeq" id="WP_008752755.1">
    <property type="nucleotide sequence ID" value="NZ_AJGH01000003.1"/>
</dbReference>
<feature type="domain" description="Fe/B12 periplasmic-binding" evidence="6">
    <location>
        <begin position="104"/>
        <end position="370"/>
    </location>
</feature>
<dbReference type="PANTHER" id="PTHR30532">
    <property type="entry name" value="IRON III DICITRATE-BINDING PERIPLASMIC PROTEIN"/>
    <property type="match status" value="1"/>
</dbReference>
<name>I0RC18_9FIRM</name>
<organism evidence="7 8">
    <name type="scientific">Lachnoanaerobaculum saburreum F0468</name>
    <dbReference type="NCBI Taxonomy" id="1095750"/>
    <lineage>
        <taxon>Bacteria</taxon>
        <taxon>Bacillati</taxon>
        <taxon>Bacillota</taxon>
        <taxon>Clostridia</taxon>
        <taxon>Lachnospirales</taxon>
        <taxon>Lachnospiraceae</taxon>
        <taxon>Lachnoanaerobaculum</taxon>
    </lineage>
</organism>
<dbReference type="InterPro" id="IPR002491">
    <property type="entry name" value="ABC_transptr_periplasmic_BD"/>
</dbReference>
<comment type="similarity">
    <text evidence="2">Belongs to the bacterial solute-binding protein 8 family.</text>
</comment>
<dbReference type="Pfam" id="PF01497">
    <property type="entry name" value="Peripla_BP_2"/>
    <property type="match status" value="1"/>
</dbReference>
<evidence type="ECO:0000313" key="8">
    <source>
        <dbReference type="Proteomes" id="UP000005039"/>
    </source>
</evidence>
<keyword evidence="8" id="KW-1185">Reference proteome</keyword>
<dbReference type="PATRIC" id="fig|1095750.3.peg.45"/>
<dbReference type="PANTHER" id="PTHR30532:SF29">
    <property type="entry name" value="FE(3+) DICITRATE-BINDING PERIPLASMIC PROTEIN"/>
    <property type="match status" value="1"/>
</dbReference>
<proteinExistence type="inferred from homology"/>